<dbReference type="Proteomes" id="UP000295313">
    <property type="component" value="Unassembled WGS sequence"/>
</dbReference>
<name>A0A4V3H315_9FLAO</name>
<dbReference type="AlphaFoldDB" id="A0A4V3H315"/>
<sequence>MNILGNLTLLQVGILELGEGQSRNKPAQKFLIKNNKLFTFDKEGKIQNEKMQSVTNANVLSKPWFEKK</sequence>
<comment type="caution">
    <text evidence="1">The sequence shown here is derived from an EMBL/GenBank/DDBJ whole genome shotgun (WGS) entry which is preliminary data.</text>
</comment>
<proteinExistence type="predicted"/>
<organism evidence="1 2">
    <name type="scientific">Epilithonimonas xixisoli</name>
    <dbReference type="NCBI Taxonomy" id="1476462"/>
    <lineage>
        <taxon>Bacteria</taxon>
        <taxon>Pseudomonadati</taxon>
        <taxon>Bacteroidota</taxon>
        <taxon>Flavobacteriia</taxon>
        <taxon>Flavobacteriales</taxon>
        <taxon>Weeksellaceae</taxon>
        <taxon>Chryseobacterium group</taxon>
        <taxon>Epilithonimonas</taxon>
    </lineage>
</organism>
<gene>
    <name evidence="1" type="ORF">B0I22_1418</name>
</gene>
<keyword evidence="2" id="KW-1185">Reference proteome</keyword>
<reference evidence="1 2" key="1">
    <citation type="submission" date="2019-03" db="EMBL/GenBank/DDBJ databases">
        <title>Genomic Encyclopedia of Type Strains, Phase III (KMG-III): the genomes of soil and plant-associated and newly described type strains.</title>
        <authorList>
            <person name="Whitman W."/>
        </authorList>
    </citation>
    <scope>NUCLEOTIDE SEQUENCE [LARGE SCALE GENOMIC DNA]</scope>
    <source>
        <strain evidence="1 2">CGMCC 1.12802</strain>
    </source>
</reference>
<evidence type="ECO:0000313" key="2">
    <source>
        <dbReference type="Proteomes" id="UP000295313"/>
    </source>
</evidence>
<protein>
    <submittedName>
        <fullName evidence="1">Uncharacterized protein</fullName>
    </submittedName>
</protein>
<dbReference type="EMBL" id="SOEO01000001">
    <property type="protein sequence ID" value="TDX87231.1"/>
    <property type="molecule type" value="Genomic_DNA"/>
</dbReference>
<accession>A0A4V3H315</accession>
<evidence type="ECO:0000313" key="1">
    <source>
        <dbReference type="EMBL" id="TDX87231.1"/>
    </source>
</evidence>